<comment type="caution">
    <text evidence="1">The sequence shown here is derived from an EMBL/GenBank/DDBJ whole genome shotgun (WGS) entry which is preliminary data.</text>
</comment>
<protein>
    <submittedName>
        <fullName evidence="1">Uncharacterized protein</fullName>
    </submittedName>
</protein>
<keyword evidence="2" id="KW-1185">Reference proteome</keyword>
<proteinExistence type="predicted"/>
<evidence type="ECO:0000313" key="1">
    <source>
        <dbReference type="EMBL" id="KAK8840053.1"/>
    </source>
</evidence>
<name>A0ABR2H1I4_9EUKA</name>
<sequence>MRFFRSFIIKTSHKKFLINLCCRKLSEIFNFEKVAFKQNELDTLNYISLSLTKCSDFMQFPKLNYDNKISNHFVEIDTNSLNTIIKQPMHQKFIISTKNREYRCNIFGILSSVILRDLLVSNQTPNRYEYDFEDKFNEFQQICDLFNFKIVKISVEDFQIEDAYQAIDQSLDEFDRFNDEIDKQQIVIDSIEDLFNWLYDIQSLTIQKVALSIEKSNWIKTEDDVKELAAIILQLIGSDIYLHSYLADLLIELDKKSIFNNMLNILMPFIIQKLNEFLRSDLSYCSFIYNLFKRKAITEKKLSEMIRNNNINDNVVSWF</sequence>
<dbReference type="Proteomes" id="UP001470230">
    <property type="component" value="Unassembled WGS sequence"/>
</dbReference>
<accession>A0ABR2H1I4</accession>
<dbReference type="EMBL" id="JAPFFF010000048">
    <property type="protein sequence ID" value="KAK8840053.1"/>
    <property type="molecule type" value="Genomic_DNA"/>
</dbReference>
<evidence type="ECO:0000313" key="2">
    <source>
        <dbReference type="Proteomes" id="UP001470230"/>
    </source>
</evidence>
<reference evidence="1 2" key="1">
    <citation type="submission" date="2024-04" db="EMBL/GenBank/DDBJ databases">
        <title>Tritrichomonas musculus Genome.</title>
        <authorList>
            <person name="Alves-Ferreira E."/>
            <person name="Grigg M."/>
            <person name="Lorenzi H."/>
            <person name="Galac M."/>
        </authorList>
    </citation>
    <scope>NUCLEOTIDE SEQUENCE [LARGE SCALE GENOMIC DNA]</scope>
    <source>
        <strain evidence="1 2">EAF2021</strain>
    </source>
</reference>
<gene>
    <name evidence="1" type="ORF">M9Y10_030986</name>
</gene>
<organism evidence="1 2">
    <name type="scientific">Tritrichomonas musculus</name>
    <dbReference type="NCBI Taxonomy" id="1915356"/>
    <lineage>
        <taxon>Eukaryota</taxon>
        <taxon>Metamonada</taxon>
        <taxon>Parabasalia</taxon>
        <taxon>Tritrichomonadida</taxon>
        <taxon>Tritrichomonadidae</taxon>
        <taxon>Tritrichomonas</taxon>
    </lineage>
</organism>